<evidence type="ECO:0000313" key="3">
    <source>
        <dbReference type="EMBL" id="KAH0563152.1"/>
    </source>
</evidence>
<dbReference type="EMBL" id="JAGHQM010000245">
    <property type="protein sequence ID" value="KAH0563152.1"/>
    <property type="molecule type" value="Genomic_DNA"/>
</dbReference>
<accession>A0A9P8RRV8</accession>
<sequence length="667" mass="71566">MAAATWNSSFAICPGDEFFSFSFTCQGEGCDLLNDFPTTTCTMNGNTLSCSNGVKCNGNPDFVSTAEWIINDDNVSFQEHVTAEDCELSIAAADANSSVMVNKDTCNTNTQSDFPTTSIPAVSATTSPNPATSGYSTISSTNGSTNTQSDLPTTSTASSNPATSGYPTISSVTTSTAEASQSATSNSARQLHVNTISVFLLAFIFFGHVISGTLAIDISSTLAQAGSVSVPHLEKRAPASPIDWTKPLKPDSTILIDVLDQLQKMFIRRTAEHIDKNSPMWIKRESFVEELKVNLFDDSLCKALIGEAQNRAWKRRAFDAVKKRTNEKIIGALTNGAKSARLNTPATFFTKFAVDLLLELGLKQTPVVNKISSFFCPPSCADNSDFRLTDPDNCGKCGIKCKSGKCIHGTCVVDACDMAGSFSYFRKCGVGVNAGSCTCASGDMFSGFCVQYQSSALRPDGEYCESHEECDPGYACAKLPTGKRSVCMDATSCLIDKVPDHPTENVPHFENGNEPEPSPHRAWVFHARTPLSGVDEGGDLVYAQDAVTLHMRSPNYLVVDNVGRLTVNAGCVKVVDTSQPLNTVGVTNTAVVDKLPKGYGFYFGYTPEEDINDVESDSCCLTLYTDDKCSAGSAIKDESGCGIQINDFTADVLSWKVDGCKMLYSEI</sequence>
<keyword evidence="2" id="KW-0472">Membrane</keyword>
<evidence type="ECO:0000256" key="1">
    <source>
        <dbReference type="SAM" id="MobiDB-lite"/>
    </source>
</evidence>
<dbReference type="AlphaFoldDB" id="A0A9P8RRV8"/>
<feature type="compositionally biased region" description="Polar residues" evidence="1">
    <location>
        <begin position="117"/>
        <end position="131"/>
    </location>
</feature>
<feature type="region of interest" description="Disordered" evidence="1">
    <location>
        <begin position="117"/>
        <end position="171"/>
    </location>
</feature>
<feature type="compositionally biased region" description="Low complexity" evidence="1">
    <location>
        <begin position="132"/>
        <end position="171"/>
    </location>
</feature>
<reference evidence="3" key="1">
    <citation type="submission" date="2021-03" db="EMBL/GenBank/DDBJ databases">
        <title>Comparative genomics and phylogenomic investigation of the class Geoglossomycetes provide insights into ecological specialization and systematics.</title>
        <authorList>
            <person name="Melie T."/>
            <person name="Pirro S."/>
            <person name="Miller A.N."/>
            <person name="Quandt A."/>
        </authorList>
    </citation>
    <scope>NUCLEOTIDE SEQUENCE</scope>
    <source>
        <strain evidence="3">CAQ_001_2017</strain>
    </source>
</reference>
<comment type="caution">
    <text evidence="3">The sequence shown here is derived from an EMBL/GenBank/DDBJ whole genome shotgun (WGS) entry which is preliminary data.</text>
</comment>
<name>A0A9P8RRV8_9PEZI</name>
<keyword evidence="2" id="KW-0812">Transmembrane</keyword>
<protein>
    <submittedName>
        <fullName evidence="3">Uncharacterized protein</fullName>
    </submittedName>
</protein>
<feature type="transmembrane region" description="Helical" evidence="2">
    <location>
        <begin position="191"/>
        <end position="210"/>
    </location>
</feature>
<dbReference type="Proteomes" id="UP000750711">
    <property type="component" value="Unassembled WGS sequence"/>
</dbReference>
<keyword evidence="4" id="KW-1185">Reference proteome</keyword>
<organism evidence="3 4">
    <name type="scientific">Trichoglossum hirsutum</name>
    <dbReference type="NCBI Taxonomy" id="265104"/>
    <lineage>
        <taxon>Eukaryota</taxon>
        <taxon>Fungi</taxon>
        <taxon>Dikarya</taxon>
        <taxon>Ascomycota</taxon>
        <taxon>Pezizomycotina</taxon>
        <taxon>Geoglossomycetes</taxon>
        <taxon>Geoglossales</taxon>
        <taxon>Geoglossaceae</taxon>
        <taxon>Trichoglossum</taxon>
    </lineage>
</organism>
<evidence type="ECO:0000256" key="2">
    <source>
        <dbReference type="SAM" id="Phobius"/>
    </source>
</evidence>
<proteinExistence type="predicted"/>
<gene>
    <name evidence="3" type="ORF">GP486_002274</name>
</gene>
<keyword evidence="2" id="KW-1133">Transmembrane helix</keyword>
<evidence type="ECO:0000313" key="4">
    <source>
        <dbReference type="Proteomes" id="UP000750711"/>
    </source>
</evidence>